<dbReference type="EC" id="3.1.21.-" evidence="6"/>
<keyword evidence="4" id="KW-0175">Coiled coil</keyword>
<evidence type="ECO:0000256" key="4">
    <source>
        <dbReference type="SAM" id="Coils"/>
    </source>
</evidence>
<comment type="caution">
    <text evidence="6">The sequence shown here is derived from an EMBL/GenBank/DDBJ whole genome shotgun (WGS) entry which is preliminary data.</text>
</comment>
<dbReference type="CDD" id="cd17253">
    <property type="entry name" value="RMtype1_S_Eco933I-TRD2-CR2_like"/>
    <property type="match status" value="1"/>
</dbReference>
<keyword evidence="3" id="KW-0238">DNA-binding</keyword>
<proteinExistence type="inferred from homology"/>
<feature type="coiled-coil region" evidence="4">
    <location>
        <begin position="151"/>
        <end position="178"/>
    </location>
</feature>
<name>A0A9X3ISB3_9GAMM</name>
<dbReference type="Gene3D" id="3.90.220.20">
    <property type="entry name" value="DNA methylase specificity domains"/>
    <property type="match status" value="2"/>
</dbReference>
<dbReference type="GO" id="GO:0016787">
    <property type="term" value="F:hydrolase activity"/>
    <property type="evidence" value="ECO:0007669"/>
    <property type="project" value="UniProtKB-KW"/>
</dbReference>
<dbReference type="PANTHER" id="PTHR30408">
    <property type="entry name" value="TYPE-1 RESTRICTION ENZYME ECOKI SPECIFICITY PROTEIN"/>
    <property type="match status" value="1"/>
</dbReference>
<dbReference type="GO" id="GO:0004519">
    <property type="term" value="F:endonuclease activity"/>
    <property type="evidence" value="ECO:0007669"/>
    <property type="project" value="UniProtKB-KW"/>
</dbReference>
<dbReference type="EMBL" id="JAPNOA010000028">
    <property type="protein sequence ID" value="MCY0965691.1"/>
    <property type="molecule type" value="Genomic_DNA"/>
</dbReference>
<keyword evidence="6" id="KW-0540">Nuclease</keyword>
<evidence type="ECO:0000313" key="7">
    <source>
        <dbReference type="Proteomes" id="UP001150830"/>
    </source>
</evidence>
<dbReference type="AlphaFoldDB" id="A0A9X3ISB3"/>
<keyword evidence="7" id="KW-1185">Reference proteome</keyword>
<dbReference type="SUPFAM" id="SSF116734">
    <property type="entry name" value="DNA methylase specificity domain"/>
    <property type="match status" value="2"/>
</dbReference>
<reference evidence="6" key="1">
    <citation type="submission" date="2022-11" db="EMBL/GenBank/DDBJ databases">
        <title>Parathalassolutuus dongxingensis gen. nov., sp. nov., a novel member of family Oceanospirillaceae isolated from a coastal shrimp pond in Guangxi, China.</title>
        <authorList>
            <person name="Chen H."/>
        </authorList>
    </citation>
    <scope>NUCLEOTIDE SEQUENCE</scope>
    <source>
        <strain evidence="6">G-43</strain>
    </source>
</reference>
<comment type="similarity">
    <text evidence="1">Belongs to the type-I restriction system S methylase family.</text>
</comment>
<dbReference type="PANTHER" id="PTHR30408:SF12">
    <property type="entry name" value="TYPE I RESTRICTION ENZYME MJAVIII SPECIFICITY SUBUNIT"/>
    <property type="match status" value="1"/>
</dbReference>
<organism evidence="6 7">
    <name type="scientific">Parathalassolituus penaei</name>
    <dbReference type="NCBI Taxonomy" id="2997323"/>
    <lineage>
        <taxon>Bacteria</taxon>
        <taxon>Pseudomonadati</taxon>
        <taxon>Pseudomonadota</taxon>
        <taxon>Gammaproteobacteria</taxon>
        <taxon>Oceanospirillales</taxon>
        <taxon>Oceanospirillaceae</taxon>
        <taxon>Parathalassolituus</taxon>
    </lineage>
</organism>
<dbReference type="InterPro" id="IPR052021">
    <property type="entry name" value="Type-I_RS_S_subunit"/>
</dbReference>
<evidence type="ECO:0000256" key="1">
    <source>
        <dbReference type="ARBA" id="ARBA00010923"/>
    </source>
</evidence>
<sequence length="419" mass="46883">MRLNTISLGAIANITMGQSPDSQDVNHDEKGVPFLQGCAEFGRQTPVAEAYCAPPLRTSQPDSILISVRAPVGTLNWAEQKYCIGRGLAAIKAIPALADTAFLFYVLQSDPSFLHRRSQGSTFLAISSHDLHSFPVPDFPRSTQQKIARILQTVDQAIEKTEQLIEKYQQIKAGLMNDLFTRGIGADGQLRPPREHAPELYQHTPIGWIPKEWELSSVLELFEIDSGITLGAHRRPSKSPMPYLRVANVYAEELRLDDLALLEASKDDFLRYRLKRLDLLIVEGHANVQQIGRCAIVNQDAEDLLFQNHLFRLRSSVMAPMFAMYFFNSLYARKYWERSCSTSSGLNTINRTMLGSMPILLPSTEEQSMVVAAIETSVNRIEREKELLQKLLKQKSGLMHDLLTGTVPVSIDSASEVTA</sequence>
<feature type="coiled-coil region" evidence="4">
    <location>
        <begin position="371"/>
        <end position="401"/>
    </location>
</feature>
<feature type="domain" description="Type I restriction modification DNA specificity" evidence="5">
    <location>
        <begin position="210"/>
        <end position="391"/>
    </location>
</feature>
<dbReference type="RefSeq" id="WP_283174012.1">
    <property type="nucleotide sequence ID" value="NZ_JAPNOA010000028.1"/>
</dbReference>
<dbReference type="InterPro" id="IPR044946">
    <property type="entry name" value="Restrct_endonuc_typeI_TRD_sf"/>
</dbReference>
<dbReference type="GO" id="GO:0009307">
    <property type="term" value="P:DNA restriction-modification system"/>
    <property type="evidence" value="ECO:0007669"/>
    <property type="project" value="UniProtKB-KW"/>
</dbReference>
<dbReference type="CDD" id="cd17245">
    <property type="entry name" value="RMtype1_S_TteMORF1547P-TRD2-CR2_Aco12261I-TRD1-CR1_like"/>
    <property type="match status" value="1"/>
</dbReference>
<evidence type="ECO:0000259" key="5">
    <source>
        <dbReference type="Pfam" id="PF01420"/>
    </source>
</evidence>
<dbReference type="Proteomes" id="UP001150830">
    <property type="component" value="Unassembled WGS sequence"/>
</dbReference>
<evidence type="ECO:0000313" key="6">
    <source>
        <dbReference type="EMBL" id="MCY0965691.1"/>
    </source>
</evidence>
<keyword evidence="6" id="KW-0255">Endonuclease</keyword>
<gene>
    <name evidence="6" type="ORF">OUO13_10865</name>
</gene>
<dbReference type="Pfam" id="PF01420">
    <property type="entry name" value="Methylase_S"/>
    <property type="match status" value="2"/>
</dbReference>
<keyword evidence="2" id="KW-0680">Restriction system</keyword>
<feature type="domain" description="Type I restriction modification DNA specificity" evidence="5">
    <location>
        <begin position="61"/>
        <end position="166"/>
    </location>
</feature>
<accession>A0A9X3ISB3</accession>
<keyword evidence="6" id="KW-0378">Hydrolase</keyword>
<protein>
    <submittedName>
        <fullName evidence="6">Restriction endonuclease subunit S</fullName>
        <ecNumber evidence="6">3.1.21.-</ecNumber>
    </submittedName>
</protein>
<evidence type="ECO:0000256" key="2">
    <source>
        <dbReference type="ARBA" id="ARBA00022747"/>
    </source>
</evidence>
<dbReference type="InterPro" id="IPR000055">
    <property type="entry name" value="Restrct_endonuc_typeI_TRD"/>
</dbReference>
<evidence type="ECO:0000256" key="3">
    <source>
        <dbReference type="ARBA" id="ARBA00023125"/>
    </source>
</evidence>
<dbReference type="GO" id="GO:0003677">
    <property type="term" value="F:DNA binding"/>
    <property type="evidence" value="ECO:0007669"/>
    <property type="project" value="UniProtKB-KW"/>
</dbReference>